<evidence type="ECO:0000313" key="4">
    <source>
        <dbReference type="EMBL" id="PRX54307.1"/>
    </source>
</evidence>
<dbReference type="PROSITE" id="PS51186">
    <property type="entry name" value="GNAT"/>
    <property type="match status" value="1"/>
</dbReference>
<keyword evidence="1 4" id="KW-0808">Transferase</keyword>
<feature type="domain" description="N-acetyltransferase" evidence="3">
    <location>
        <begin position="17"/>
        <end position="158"/>
    </location>
</feature>
<dbReference type="PANTHER" id="PTHR43877:SF2">
    <property type="entry name" value="AMINOALKYLPHOSPHONATE N-ACETYLTRANSFERASE-RELATED"/>
    <property type="match status" value="1"/>
</dbReference>
<dbReference type="Pfam" id="PF00583">
    <property type="entry name" value="Acetyltransf_1"/>
    <property type="match status" value="1"/>
</dbReference>
<sequence length="158" mass="17951">MPPNKIQIAPFEMKYASDFKELNEAWISQYFKMERMDYQALDHPKEYILDNGGYIAVALKGETVVGVCALIKMKDSQYDFELAKMGVSPLEQGQGIGFLLGTHIIKKAEQLGASTVYLESNTKLVPALKLYRKLGFVEMEGFTSPYERCDIQMVYTIE</sequence>
<evidence type="ECO:0000313" key="5">
    <source>
        <dbReference type="Proteomes" id="UP000237640"/>
    </source>
</evidence>
<dbReference type="InterPro" id="IPR000182">
    <property type="entry name" value="GNAT_dom"/>
</dbReference>
<dbReference type="SUPFAM" id="SSF55729">
    <property type="entry name" value="Acyl-CoA N-acyltransferases (Nat)"/>
    <property type="match status" value="1"/>
</dbReference>
<dbReference type="Proteomes" id="UP000237640">
    <property type="component" value="Unassembled WGS sequence"/>
</dbReference>
<proteinExistence type="predicted"/>
<keyword evidence="2" id="KW-0012">Acyltransferase</keyword>
<protein>
    <submittedName>
        <fullName evidence="4">N-acetylglutamate synthase-like GNAT family acetyltransferase</fullName>
    </submittedName>
</protein>
<evidence type="ECO:0000259" key="3">
    <source>
        <dbReference type="PROSITE" id="PS51186"/>
    </source>
</evidence>
<dbReference type="PANTHER" id="PTHR43877">
    <property type="entry name" value="AMINOALKYLPHOSPHONATE N-ACETYLTRANSFERASE-RELATED-RELATED"/>
    <property type="match status" value="1"/>
</dbReference>
<gene>
    <name evidence="4" type="ORF">CLV81_2707</name>
</gene>
<evidence type="ECO:0000256" key="2">
    <source>
        <dbReference type="ARBA" id="ARBA00023315"/>
    </source>
</evidence>
<dbReference type="OrthoDB" id="1431064at2"/>
<accession>A0A2T0M9U5</accession>
<dbReference type="InterPro" id="IPR016181">
    <property type="entry name" value="Acyl_CoA_acyltransferase"/>
</dbReference>
<dbReference type="GO" id="GO:0016747">
    <property type="term" value="F:acyltransferase activity, transferring groups other than amino-acyl groups"/>
    <property type="evidence" value="ECO:0007669"/>
    <property type="project" value="InterPro"/>
</dbReference>
<organism evidence="4 5">
    <name type="scientific">Flagellimonas meridianipacifica</name>
    <dbReference type="NCBI Taxonomy" id="1080225"/>
    <lineage>
        <taxon>Bacteria</taxon>
        <taxon>Pseudomonadati</taxon>
        <taxon>Bacteroidota</taxon>
        <taxon>Flavobacteriia</taxon>
        <taxon>Flavobacteriales</taxon>
        <taxon>Flavobacteriaceae</taxon>
        <taxon>Flagellimonas</taxon>
    </lineage>
</organism>
<dbReference type="EMBL" id="PVYX01000002">
    <property type="protein sequence ID" value="PRX54307.1"/>
    <property type="molecule type" value="Genomic_DNA"/>
</dbReference>
<dbReference type="InterPro" id="IPR050832">
    <property type="entry name" value="Bact_Acetyltransf"/>
</dbReference>
<comment type="caution">
    <text evidence="4">The sequence shown here is derived from an EMBL/GenBank/DDBJ whole genome shotgun (WGS) entry which is preliminary data.</text>
</comment>
<reference evidence="4 5" key="1">
    <citation type="submission" date="2018-03" db="EMBL/GenBank/DDBJ databases">
        <title>Genomic Encyclopedia of Archaeal and Bacterial Type Strains, Phase II (KMG-II): from individual species to whole genera.</title>
        <authorList>
            <person name="Goeker M."/>
        </authorList>
    </citation>
    <scope>NUCLEOTIDE SEQUENCE [LARGE SCALE GENOMIC DNA]</scope>
    <source>
        <strain evidence="4 5">DSM 25027</strain>
    </source>
</reference>
<keyword evidence="5" id="KW-1185">Reference proteome</keyword>
<dbReference type="CDD" id="cd04301">
    <property type="entry name" value="NAT_SF"/>
    <property type="match status" value="1"/>
</dbReference>
<name>A0A2T0M9U5_9FLAO</name>
<dbReference type="Gene3D" id="3.40.630.30">
    <property type="match status" value="1"/>
</dbReference>
<dbReference type="RefSeq" id="WP_106145595.1">
    <property type="nucleotide sequence ID" value="NZ_PVYX01000002.1"/>
</dbReference>
<evidence type="ECO:0000256" key="1">
    <source>
        <dbReference type="ARBA" id="ARBA00022679"/>
    </source>
</evidence>
<dbReference type="AlphaFoldDB" id="A0A2T0M9U5"/>